<dbReference type="GO" id="GO:0003723">
    <property type="term" value="F:RNA binding"/>
    <property type="evidence" value="ECO:0007669"/>
    <property type="project" value="InterPro"/>
</dbReference>
<protein>
    <recommendedName>
        <fullName evidence="1">B5 domain-containing protein</fullName>
    </recommendedName>
</protein>
<dbReference type="Pfam" id="PF03483">
    <property type="entry name" value="B3_4"/>
    <property type="match status" value="1"/>
</dbReference>
<dbReference type="PROSITE" id="PS51483">
    <property type="entry name" value="B5"/>
    <property type="match status" value="1"/>
</dbReference>
<name>X0TXB4_9ZZZZ</name>
<dbReference type="InterPro" id="IPR009061">
    <property type="entry name" value="DNA-bd_dom_put_sf"/>
</dbReference>
<accession>X0TXB4</accession>
<dbReference type="Gene3D" id="3.30.56.10">
    <property type="match status" value="1"/>
</dbReference>
<dbReference type="InterPro" id="IPR005147">
    <property type="entry name" value="tRNA_synthase_B5-dom"/>
</dbReference>
<dbReference type="Gene3D" id="3.50.40.10">
    <property type="entry name" value="Phenylalanyl-trna Synthetase, Chain B, domain 3"/>
    <property type="match status" value="1"/>
</dbReference>
<dbReference type="InterPro" id="IPR045060">
    <property type="entry name" value="Phe-tRNA-ligase_IIc_bsu"/>
</dbReference>
<dbReference type="GO" id="GO:0009328">
    <property type="term" value="C:phenylalanine-tRNA ligase complex"/>
    <property type="evidence" value="ECO:0007669"/>
    <property type="project" value="TreeGrafter"/>
</dbReference>
<dbReference type="SUPFAM" id="SSF46955">
    <property type="entry name" value="Putative DNA-binding domain"/>
    <property type="match status" value="1"/>
</dbReference>
<organism evidence="2">
    <name type="scientific">marine sediment metagenome</name>
    <dbReference type="NCBI Taxonomy" id="412755"/>
    <lineage>
        <taxon>unclassified sequences</taxon>
        <taxon>metagenomes</taxon>
        <taxon>ecological metagenomes</taxon>
    </lineage>
</organism>
<dbReference type="PANTHER" id="PTHR10947:SF0">
    <property type="entry name" value="PHENYLALANINE--TRNA LIGASE BETA SUBUNIT"/>
    <property type="match status" value="1"/>
</dbReference>
<dbReference type="AlphaFoldDB" id="X0TXB4"/>
<feature type="non-terminal residue" evidence="2">
    <location>
        <position position="230"/>
    </location>
</feature>
<feature type="non-terminal residue" evidence="2">
    <location>
        <position position="1"/>
    </location>
</feature>
<dbReference type="EMBL" id="BARS01012230">
    <property type="protein sequence ID" value="GAF98223.1"/>
    <property type="molecule type" value="Genomic_DNA"/>
</dbReference>
<dbReference type="SMART" id="SM00873">
    <property type="entry name" value="B3_4"/>
    <property type="match status" value="1"/>
</dbReference>
<dbReference type="Pfam" id="PF03484">
    <property type="entry name" value="B5"/>
    <property type="match status" value="1"/>
</dbReference>
<evidence type="ECO:0000259" key="1">
    <source>
        <dbReference type="PROSITE" id="PS51483"/>
    </source>
</evidence>
<dbReference type="GO" id="GO:0006432">
    <property type="term" value="P:phenylalanyl-tRNA aminoacylation"/>
    <property type="evidence" value="ECO:0007669"/>
    <property type="project" value="InterPro"/>
</dbReference>
<proteinExistence type="predicted"/>
<gene>
    <name evidence="2" type="ORF">S01H1_21889</name>
</gene>
<reference evidence="2" key="1">
    <citation type="journal article" date="2014" name="Front. Microbiol.">
        <title>High frequency of phylogenetically diverse reductive dehalogenase-homologous genes in deep subseafloor sedimentary metagenomes.</title>
        <authorList>
            <person name="Kawai M."/>
            <person name="Futagami T."/>
            <person name="Toyoda A."/>
            <person name="Takaki Y."/>
            <person name="Nishi S."/>
            <person name="Hori S."/>
            <person name="Arai W."/>
            <person name="Tsubouchi T."/>
            <person name="Morono Y."/>
            <person name="Uchiyama I."/>
            <person name="Ito T."/>
            <person name="Fujiyama A."/>
            <person name="Inagaki F."/>
            <person name="Takami H."/>
        </authorList>
    </citation>
    <scope>NUCLEOTIDE SEQUENCE</scope>
    <source>
        <strain evidence="2">Expedition CK06-06</strain>
    </source>
</reference>
<evidence type="ECO:0000313" key="2">
    <source>
        <dbReference type="EMBL" id="GAF98223.1"/>
    </source>
</evidence>
<dbReference type="SUPFAM" id="SSF56037">
    <property type="entry name" value="PheT/TilS domain"/>
    <property type="match status" value="1"/>
</dbReference>
<dbReference type="GO" id="GO:0000287">
    <property type="term" value="F:magnesium ion binding"/>
    <property type="evidence" value="ECO:0007669"/>
    <property type="project" value="InterPro"/>
</dbReference>
<dbReference type="InterPro" id="IPR005146">
    <property type="entry name" value="B3/B4_tRNA-bd"/>
</dbReference>
<dbReference type="InterPro" id="IPR020825">
    <property type="entry name" value="Phe-tRNA_synthase-like_B3/B4"/>
</dbReference>
<dbReference type="GO" id="GO:0004826">
    <property type="term" value="F:phenylalanine-tRNA ligase activity"/>
    <property type="evidence" value="ECO:0007669"/>
    <property type="project" value="InterPro"/>
</dbReference>
<dbReference type="SMART" id="SM00874">
    <property type="entry name" value="B5"/>
    <property type="match status" value="1"/>
</dbReference>
<dbReference type="PANTHER" id="PTHR10947">
    <property type="entry name" value="PHENYLALANYL-TRNA SYNTHETASE BETA CHAIN AND LEUCINE-RICH REPEAT-CONTAINING PROTEIN 47"/>
    <property type="match status" value="1"/>
</dbReference>
<sequence length="230" mass="25695">YDKIKGKALIIRRSDKGESITLIAKEAEKKLEKDMLVIADKERSIAIGGVMGGLNTKVTEGTKNILLESAYFNPVSVRRTSRNLTVASESSYRFERSVDPGMVLPASDRTALLIAEICGGEIAELVDKGEKPKEKTKISLRINRLNQVLGLKLKETYVKNVLSKLCLKVTLGKKGILRVFPPSFRQDIKGEFDLIEEVARIYGYENISGTIPEIVPNPERKSVFWQAKEK</sequence>
<feature type="domain" description="B5" evidence="1">
    <location>
        <begin position="133"/>
        <end position="209"/>
    </location>
</feature>
<comment type="caution">
    <text evidence="2">The sequence shown here is derived from an EMBL/GenBank/DDBJ whole genome shotgun (WGS) entry which is preliminary data.</text>
</comment>
<dbReference type="GO" id="GO:0005524">
    <property type="term" value="F:ATP binding"/>
    <property type="evidence" value="ECO:0007669"/>
    <property type="project" value="InterPro"/>
</dbReference>